<dbReference type="EMBL" id="MN739553">
    <property type="protein sequence ID" value="QHT12923.1"/>
    <property type="molecule type" value="Genomic_DNA"/>
</dbReference>
<organism evidence="4">
    <name type="scientific">viral metagenome</name>
    <dbReference type="NCBI Taxonomy" id="1070528"/>
    <lineage>
        <taxon>unclassified sequences</taxon>
        <taxon>metagenomes</taxon>
        <taxon>organismal metagenomes</taxon>
    </lineage>
</organism>
<feature type="coiled-coil region" evidence="1">
    <location>
        <begin position="417"/>
        <end position="471"/>
    </location>
</feature>
<dbReference type="AlphaFoldDB" id="A0A6C0D8Z6"/>
<sequence length="658" mass="76793">MENTVTFNNNNNNNNNIIEGDINLEINELNELNDIGGNRVDDNLEQEDLNLNLKMPVTSDNEFNNFFNINEKSSTLDFKEEGRQSSAEKYLTICKKYNKRKDKKRRKNDFKEEEQENYYGDSNSDLSDTESRDIDEDDEDEDEYSNLKKPGFHIVEKYGHRAEYKKLSYVQVERTIDKYYSNMNEKYSSAFDILACYLKGHKIIYMESKIYCEGKLNVLMMPAILLSTAATVIAAVVQNISWGAFLLAGINAFIAFLLALVNYFKLDAASEAHKISAHQYDKLQSSVEFTSGSVLLFRNMSLGDREHVVQKDKLEIDIDNKIDAINAEIDLLKLRKHEDNYEFYKNFREDRELKYLDDIEMGKPIISYYRNSTDEGVGCNNKSVKTFDKNAAIYKKELAERAVKSHNGMLEEKDAVIDMKENKIKELNVIKKQLKEEQKTQISNQSKAELEKELMKKLEDVEKKIAEIKETNQFLIPGVIRLWFPIIYNTNIFSVIKKIYDFKRKNITILKNIKNEIRYNRAVLSCCEKANVTGPNGTDSYRGKLDTLFKLKKKITDRILILKSSFSVIDQMFHQEIDNAQIIKQKWFWNTLCECIGSRMNLPQPQTLNTFIDDLMDPFKDFYGKKTNNHIFNTENLYKKMNIFAKNRPSIVDDDEYY</sequence>
<protein>
    <submittedName>
        <fullName evidence="4">Uncharacterized protein</fullName>
    </submittedName>
</protein>
<feature type="transmembrane region" description="Helical" evidence="3">
    <location>
        <begin position="216"/>
        <end position="236"/>
    </location>
</feature>
<keyword evidence="1" id="KW-0175">Coiled coil</keyword>
<proteinExistence type="predicted"/>
<evidence type="ECO:0000256" key="2">
    <source>
        <dbReference type="SAM" id="MobiDB-lite"/>
    </source>
</evidence>
<feature type="region of interest" description="Disordered" evidence="2">
    <location>
        <begin position="104"/>
        <end position="145"/>
    </location>
</feature>
<evidence type="ECO:0000256" key="3">
    <source>
        <dbReference type="SAM" id="Phobius"/>
    </source>
</evidence>
<reference evidence="4" key="1">
    <citation type="journal article" date="2020" name="Nature">
        <title>Giant virus diversity and host interactions through global metagenomics.</title>
        <authorList>
            <person name="Schulz F."/>
            <person name="Roux S."/>
            <person name="Paez-Espino D."/>
            <person name="Jungbluth S."/>
            <person name="Walsh D.A."/>
            <person name="Denef V.J."/>
            <person name="McMahon K.D."/>
            <person name="Konstantinidis K.T."/>
            <person name="Eloe-Fadrosh E.A."/>
            <person name="Kyrpides N.C."/>
            <person name="Woyke T."/>
        </authorList>
    </citation>
    <scope>NUCLEOTIDE SEQUENCE</scope>
    <source>
        <strain evidence="4">GVMAG-M-3300023174-130</strain>
    </source>
</reference>
<keyword evidence="3" id="KW-1133">Transmembrane helix</keyword>
<keyword evidence="3" id="KW-0812">Transmembrane</keyword>
<evidence type="ECO:0000313" key="4">
    <source>
        <dbReference type="EMBL" id="QHT12923.1"/>
    </source>
</evidence>
<name>A0A6C0D8Z6_9ZZZZ</name>
<accession>A0A6C0D8Z6</accession>
<keyword evidence="3" id="KW-0472">Membrane</keyword>
<evidence type="ECO:0000256" key="1">
    <source>
        <dbReference type="SAM" id="Coils"/>
    </source>
</evidence>
<feature type="compositionally biased region" description="Acidic residues" evidence="2">
    <location>
        <begin position="133"/>
        <end position="144"/>
    </location>
</feature>
<feature type="transmembrane region" description="Helical" evidence="3">
    <location>
        <begin position="242"/>
        <end position="264"/>
    </location>
</feature>